<name>A0A8T0XJ52_PANVG</name>
<evidence type="ECO:0000256" key="1">
    <source>
        <dbReference type="SAM" id="MobiDB-lite"/>
    </source>
</evidence>
<accession>A0A8T0XJ52</accession>
<feature type="compositionally biased region" description="Basic and acidic residues" evidence="1">
    <location>
        <begin position="36"/>
        <end position="48"/>
    </location>
</feature>
<evidence type="ECO:0000313" key="2">
    <source>
        <dbReference type="EMBL" id="KAG2659225.1"/>
    </source>
</evidence>
<sequence length="157" mass="16726">MSVPEVTTVEIHHGSIFSASAWATTTLDLGGGDGVESQRREKRDGERVRVGYADTGVHCHDDSSSSTDSGASVDALSLDQLAHTLAGGRNPRDSKSCRLTGCAFARTCSAAQCSLSPAHLPDPGHARPLGLRGARRRLTRRCTQARWIQGGRCRGED</sequence>
<feature type="region of interest" description="Disordered" evidence="1">
    <location>
        <begin position="29"/>
        <end position="48"/>
    </location>
</feature>
<reference evidence="2" key="1">
    <citation type="submission" date="2020-05" db="EMBL/GenBank/DDBJ databases">
        <title>WGS assembly of Panicum virgatum.</title>
        <authorList>
            <person name="Lovell J.T."/>
            <person name="Jenkins J."/>
            <person name="Shu S."/>
            <person name="Juenger T.E."/>
            <person name="Schmutz J."/>
        </authorList>
    </citation>
    <scope>NUCLEOTIDE SEQUENCE</scope>
    <source>
        <strain evidence="2">AP13</strain>
    </source>
</reference>
<keyword evidence="3" id="KW-1185">Reference proteome</keyword>
<comment type="caution">
    <text evidence="2">The sequence shown here is derived from an EMBL/GenBank/DDBJ whole genome shotgun (WGS) entry which is preliminary data.</text>
</comment>
<organism evidence="2 3">
    <name type="scientific">Panicum virgatum</name>
    <name type="common">Blackwell switchgrass</name>
    <dbReference type="NCBI Taxonomy" id="38727"/>
    <lineage>
        <taxon>Eukaryota</taxon>
        <taxon>Viridiplantae</taxon>
        <taxon>Streptophyta</taxon>
        <taxon>Embryophyta</taxon>
        <taxon>Tracheophyta</taxon>
        <taxon>Spermatophyta</taxon>
        <taxon>Magnoliopsida</taxon>
        <taxon>Liliopsida</taxon>
        <taxon>Poales</taxon>
        <taxon>Poaceae</taxon>
        <taxon>PACMAD clade</taxon>
        <taxon>Panicoideae</taxon>
        <taxon>Panicodae</taxon>
        <taxon>Paniceae</taxon>
        <taxon>Panicinae</taxon>
        <taxon>Panicum</taxon>
        <taxon>Panicum sect. Hiantes</taxon>
    </lineage>
</organism>
<gene>
    <name evidence="2" type="ORF">PVAP13_1KG363305</name>
</gene>
<evidence type="ECO:0000313" key="3">
    <source>
        <dbReference type="Proteomes" id="UP000823388"/>
    </source>
</evidence>
<proteinExistence type="predicted"/>
<dbReference type="AlphaFoldDB" id="A0A8T0XJ52"/>
<feature type="region of interest" description="Disordered" evidence="1">
    <location>
        <begin position="53"/>
        <end position="72"/>
    </location>
</feature>
<dbReference type="Proteomes" id="UP000823388">
    <property type="component" value="Chromosome 1K"/>
</dbReference>
<dbReference type="EMBL" id="CM029037">
    <property type="protein sequence ID" value="KAG2659225.1"/>
    <property type="molecule type" value="Genomic_DNA"/>
</dbReference>
<protein>
    <submittedName>
        <fullName evidence="2">Uncharacterized protein</fullName>
    </submittedName>
</protein>